<organism evidence="2 3">
    <name type="scientific">Pseudomonas indica</name>
    <dbReference type="NCBI Taxonomy" id="137658"/>
    <lineage>
        <taxon>Bacteria</taxon>
        <taxon>Pseudomonadati</taxon>
        <taxon>Pseudomonadota</taxon>
        <taxon>Gammaproteobacteria</taxon>
        <taxon>Pseudomonadales</taxon>
        <taxon>Pseudomonadaceae</taxon>
        <taxon>Pseudomonas</taxon>
    </lineage>
</organism>
<reference evidence="2 3" key="1">
    <citation type="submission" date="2016-10" db="EMBL/GenBank/DDBJ databases">
        <authorList>
            <person name="de Groot N.N."/>
        </authorList>
    </citation>
    <scope>NUCLEOTIDE SEQUENCE [LARGE SCALE GENOMIC DNA]</scope>
    <source>
        <strain evidence="2 3">JCM 21544</strain>
    </source>
</reference>
<evidence type="ECO:0000313" key="2">
    <source>
        <dbReference type="EMBL" id="SDL12389.1"/>
    </source>
</evidence>
<feature type="chain" id="PRO_5011466951" description="Lipoprotein" evidence="1">
    <location>
        <begin position="24"/>
        <end position="198"/>
    </location>
</feature>
<dbReference type="RefSeq" id="WP_084336359.1">
    <property type="nucleotide sequence ID" value="NZ_FNFD01000015.1"/>
</dbReference>
<keyword evidence="3" id="KW-1185">Reference proteome</keyword>
<dbReference type="PROSITE" id="PS51257">
    <property type="entry name" value="PROKAR_LIPOPROTEIN"/>
    <property type="match status" value="1"/>
</dbReference>
<dbReference type="AlphaFoldDB" id="A0A1G9HHK6"/>
<gene>
    <name evidence="2" type="ORF">SAMN05216186_11543</name>
</gene>
<evidence type="ECO:0000313" key="3">
    <source>
        <dbReference type="Proteomes" id="UP000198706"/>
    </source>
</evidence>
<evidence type="ECO:0000256" key="1">
    <source>
        <dbReference type="SAM" id="SignalP"/>
    </source>
</evidence>
<name>A0A1G9HHK6_9PSED</name>
<feature type="signal peptide" evidence="1">
    <location>
        <begin position="1"/>
        <end position="23"/>
    </location>
</feature>
<keyword evidence="1" id="KW-0732">Signal</keyword>
<proteinExistence type="predicted"/>
<dbReference type="Proteomes" id="UP000198706">
    <property type="component" value="Unassembled WGS sequence"/>
</dbReference>
<accession>A0A1G9HHK6</accession>
<protein>
    <recommendedName>
        <fullName evidence="4">Lipoprotein</fullName>
    </recommendedName>
</protein>
<sequence length="198" mass="22062">MSHVMKCAAAFVVVCLLAACSMGSDLGGDERGLLLTEQDFRDFGVTLTLARPGRFHKTMTYAGQGVELSYEQSGAGDFYLINSFNRHFTAQSSLGDATGWELGFALGRQLSELERTPIELTHRYGEGARLYLLTIHGRPVGNMFSFWDGRKTYMALFTGVYFQDPDLFDAFIRDKVARMQAYEPPSVLAYLHDLTGSE</sequence>
<dbReference type="STRING" id="137658.SAMN05216186_11543"/>
<dbReference type="EMBL" id="FNFD01000015">
    <property type="protein sequence ID" value="SDL12389.1"/>
    <property type="molecule type" value="Genomic_DNA"/>
</dbReference>
<evidence type="ECO:0008006" key="4">
    <source>
        <dbReference type="Google" id="ProtNLM"/>
    </source>
</evidence>